<feature type="non-terminal residue" evidence="2">
    <location>
        <position position="1"/>
    </location>
</feature>
<dbReference type="AlphaFoldDB" id="A0A4Y1R774"/>
<evidence type="ECO:0000313" key="2">
    <source>
        <dbReference type="EMBL" id="BBH00013.1"/>
    </source>
</evidence>
<organism evidence="2">
    <name type="scientific">Prunus dulcis</name>
    <name type="common">Almond</name>
    <name type="synonym">Amygdalus dulcis</name>
    <dbReference type="NCBI Taxonomy" id="3755"/>
    <lineage>
        <taxon>Eukaryota</taxon>
        <taxon>Viridiplantae</taxon>
        <taxon>Streptophyta</taxon>
        <taxon>Embryophyta</taxon>
        <taxon>Tracheophyta</taxon>
        <taxon>Spermatophyta</taxon>
        <taxon>Magnoliopsida</taxon>
        <taxon>eudicotyledons</taxon>
        <taxon>Gunneridae</taxon>
        <taxon>Pentapetalae</taxon>
        <taxon>rosids</taxon>
        <taxon>fabids</taxon>
        <taxon>Rosales</taxon>
        <taxon>Rosaceae</taxon>
        <taxon>Amygdaloideae</taxon>
        <taxon>Amygdaleae</taxon>
        <taxon>Prunus</taxon>
    </lineage>
</organism>
<feature type="region of interest" description="Disordered" evidence="1">
    <location>
        <begin position="1"/>
        <end position="75"/>
    </location>
</feature>
<proteinExistence type="predicted"/>
<feature type="compositionally biased region" description="Basic and acidic residues" evidence="1">
    <location>
        <begin position="59"/>
        <end position="75"/>
    </location>
</feature>
<sequence length="106" mass="11786">IGDTQSTRAATSRIQGTIVSLIRNPGRSRDTKSSRAANPSRSRHTKSSRAANPGTHGPRVPETREANVKCTDRSENKLDVRRHRCAAETLYRSKFAIVTVMPLRLF</sequence>
<name>A0A4Y1R774_PRUDU</name>
<dbReference type="EMBL" id="AP019299">
    <property type="protein sequence ID" value="BBH00013.1"/>
    <property type="molecule type" value="Genomic_DNA"/>
</dbReference>
<evidence type="ECO:0000256" key="1">
    <source>
        <dbReference type="SAM" id="MobiDB-lite"/>
    </source>
</evidence>
<protein>
    <submittedName>
        <fullName evidence="2">Uncharacterized protein</fullName>
    </submittedName>
</protein>
<gene>
    <name evidence="2" type="ORF">Prudu_009902</name>
</gene>
<feature type="compositionally biased region" description="Polar residues" evidence="1">
    <location>
        <begin position="1"/>
        <end position="18"/>
    </location>
</feature>
<accession>A0A4Y1R774</accession>
<reference evidence="2" key="1">
    <citation type="journal article" date="2019" name="Science">
        <title>Mutation of a bHLH transcription factor allowed almond domestication.</title>
        <authorList>
            <person name="Sanchez-Perez R."/>
            <person name="Pavan S."/>
            <person name="Mazzeo R."/>
            <person name="Moldovan C."/>
            <person name="Aiese Cigliano R."/>
            <person name="Del Cueto J."/>
            <person name="Ricciardi F."/>
            <person name="Lotti C."/>
            <person name="Ricciardi L."/>
            <person name="Dicenta F."/>
            <person name="Lopez-Marques R.L."/>
            <person name="Lindberg Moller B."/>
        </authorList>
    </citation>
    <scope>NUCLEOTIDE SEQUENCE</scope>
</reference>